<protein>
    <submittedName>
        <fullName evidence="2">Uncharacterized protein</fullName>
    </submittedName>
</protein>
<reference evidence="2" key="2">
    <citation type="journal article" date="2015" name="Data Brief">
        <title>Shoot transcriptome of the giant reed, Arundo donax.</title>
        <authorList>
            <person name="Barrero R.A."/>
            <person name="Guerrero F.D."/>
            <person name="Moolhuijzen P."/>
            <person name="Goolsby J.A."/>
            <person name="Tidwell J."/>
            <person name="Bellgard S.E."/>
            <person name="Bellgard M.I."/>
        </authorList>
    </citation>
    <scope>NUCLEOTIDE SEQUENCE</scope>
    <source>
        <tissue evidence="2">Shoot tissue taken approximately 20 cm above the soil surface</tissue>
    </source>
</reference>
<name>A0A0A9FW25_ARUDO</name>
<sequence>MLPSLLTQGQLQEAPSWRGLRPKPTSLPSGREELEGGAGGGPKSVGTPRSRALPAPIPLRRGRMTRRRTKLLRRPQRGLPVVAAVGG</sequence>
<dbReference type="EMBL" id="GBRH01180866">
    <property type="protein sequence ID" value="JAE17030.1"/>
    <property type="molecule type" value="Transcribed_RNA"/>
</dbReference>
<dbReference type="AlphaFoldDB" id="A0A0A9FW25"/>
<reference evidence="2" key="1">
    <citation type="submission" date="2014-09" db="EMBL/GenBank/DDBJ databases">
        <authorList>
            <person name="Magalhaes I.L.F."/>
            <person name="Oliveira U."/>
            <person name="Santos F.R."/>
            <person name="Vidigal T.H.D.A."/>
            <person name="Brescovit A.D."/>
            <person name="Santos A.J."/>
        </authorList>
    </citation>
    <scope>NUCLEOTIDE SEQUENCE</scope>
    <source>
        <tissue evidence="2">Shoot tissue taken approximately 20 cm above the soil surface</tissue>
    </source>
</reference>
<accession>A0A0A9FW25</accession>
<evidence type="ECO:0000313" key="2">
    <source>
        <dbReference type="EMBL" id="JAE17030.1"/>
    </source>
</evidence>
<feature type="region of interest" description="Disordered" evidence="1">
    <location>
        <begin position="1"/>
        <end position="65"/>
    </location>
</feature>
<evidence type="ECO:0000256" key="1">
    <source>
        <dbReference type="SAM" id="MobiDB-lite"/>
    </source>
</evidence>
<feature type="compositionally biased region" description="Polar residues" evidence="1">
    <location>
        <begin position="1"/>
        <end position="13"/>
    </location>
</feature>
<organism evidence="2">
    <name type="scientific">Arundo donax</name>
    <name type="common">Giant reed</name>
    <name type="synonym">Donax arundinaceus</name>
    <dbReference type="NCBI Taxonomy" id="35708"/>
    <lineage>
        <taxon>Eukaryota</taxon>
        <taxon>Viridiplantae</taxon>
        <taxon>Streptophyta</taxon>
        <taxon>Embryophyta</taxon>
        <taxon>Tracheophyta</taxon>
        <taxon>Spermatophyta</taxon>
        <taxon>Magnoliopsida</taxon>
        <taxon>Liliopsida</taxon>
        <taxon>Poales</taxon>
        <taxon>Poaceae</taxon>
        <taxon>PACMAD clade</taxon>
        <taxon>Arundinoideae</taxon>
        <taxon>Arundineae</taxon>
        <taxon>Arundo</taxon>
    </lineage>
</organism>
<proteinExistence type="predicted"/>